<dbReference type="PIRSF" id="PIRSF035905">
    <property type="entry name" value="UCP035905_mp"/>
    <property type="match status" value="1"/>
</dbReference>
<dbReference type="Pfam" id="PF10101">
    <property type="entry name" value="DUF2339"/>
    <property type="match status" value="1"/>
</dbReference>
<feature type="transmembrane region" description="Helical" evidence="2">
    <location>
        <begin position="288"/>
        <end position="308"/>
    </location>
</feature>
<protein>
    <submittedName>
        <fullName evidence="3">Uncharacterized membrane protein</fullName>
    </submittedName>
</protein>
<feature type="transmembrane region" description="Helical" evidence="2">
    <location>
        <begin position="875"/>
        <end position="893"/>
    </location>
</feature>
<proteinExistence type="predicted"/>
<feature type="transmembrane region" description="Helical" evidence="2">
    <location>
        <begin position="154"/>
        <end position="174"/>
    </location>
</feature>
<feature type="transmembrane region" description="Helical" evidence="2">
    <location>
        <begin position="753"/>
        <end position="772"/>
    </location>
</feature>
<keyword evidence="2" id="KW-0812">Transmembrane</keyword>
<feature type="region of interest" description="Disordered" evidence="1">
    <location>
        <begin position="44"/>
        <end position="81"/>
    </location>
</feature>
<feature type="transmembrane region" description="Helical" evidence="2">
    <location>
        <begin position="618"/>
        <end position="639"/>
    </location>
</feature>
<evidence type="ECO:0000256" key="1">
    <source>
        <dbReference type="SAM" id="MobiDB-lite"/>
    </source>
</evidence>
<feature type="transmembrane region" description="Helical" evidence="2">
    <location>
        <begin position="451"/>
        <end position="471"/>
    </location>
</feature>
<feature type="transmembrane region" description="Helical" evidence="2">
    <location>
        <begin position="508"/>
        <end position="528"/>
    </location>
</feature>
<evidence type="ECO:0000313" key="3">
    <source>
        <dbReference type="EMBL" id="SEJ76844.1"/>
    </source>
</evidence>
<accession>A0A1H7BIW5</accession>
<dbReference type="PANTHER" id="PTHR38434">
    <property type="entry name" value="BLL2549 PROTEIN"/>
    <property type="match status" value="1"/>
</dbReference>
<feature type="transmembrane region" description="Helical" evidence="2">
    <location>
        <begin position="241"/>
        <end position="259"/>
    </location>
</feature>
<name>A0A1H7BIW5_9RHOB</name>
<feature type="transmembrane region" description="Helical" evidence="2">
    <location>
        <begin position="851"/>
        <end position="869"/>
    </location>
</feature>
<evidence type="ECO:0000256" key="2">
    <source>
        <dbReference type="SAM" id="Phobius"/>
    </source>
</evidence>
<feature type="transmembrane region" description="Helical" evidence="2">
    <location>
        <begin position="6"/>
        <end position="29"/>
    </location>
</feature>
<dbReference type="AlphaFoldDB" id="A0A1H7BIW5"/>
<dbReference type="PANTHER" id="PTHR38434:SF1">
    <property type="entry name" value="BLL2549 PROTEIN"/>
    <property type="match status" value="1"/>
</dbReference>
<feature type="transmembrane region" description="Helical" evidence="2">
    <location>
        <begin position="359"/>
        <end position="380"/>
    </location>
</feature>
<feature type="transmembrane region" description="Helical" evidence="2">
    <location>
        <begin position="589"/>
        <end position="606"/>
    </location>
</feature>
<feature type="transmembrane region" description="Helical" evidence="2">
    <location>
        <begin position="483"/>
        <end position="502"/>
    </location>
</feature>
<keyword evidence="2" id="KW-1133">Transmembrane helix</keyword>
<dbReference type="InterPro" id="IPR014600">
    <property type="entry name" value="UCP035905_mem"/>
</dbReference>
<feature type="transmembrane region" description="Helical" evidence="2">
    <location>
        <begin position="413"/>
        <end position="431"/>
    </location>
</feature>
<feature type="transmembrane region" description="Helical" evidence="2">
    <location>
        <begin position="214"/>
        <end position="234"/>
    </location>
</feature>
<feature type="transmembrane region" description="Helical" evidence="2">
    <location>
        <begin position="784"/>
        <end position="802"/>
    </location>
</feature>
<keyword evidence="4" id="KW-1185">Reference proteome</keyword>
<dbReference type="Proteomes" id="UP000199379">
    <property type="component" value="Unassembled WGS sequence"/>
</dbReference>
<dbReference type="OrthoDB" id="5422830at2"/>
<organism evidence="3 4">
    <name type="scientific">Cribrihabitans marinus</name>
    <dbReference type="NCBI Taxonomy" id="1227549"/>
    <lineage>
        <taxon>Bacteria</taxon>
        <taxon>Pseudomonadati</taxon>
        <taxon>Pseudomonadota</taxon>
        <taxon>Alphaproteobacteria</taxon>
        <taxon>Rhodobacterales</taxon>
        <taxon>Paracoccaceae</taxon>
        <taxon>Cribrihabitans</taxon>
    </lineage>
</organism>
<feature type="transmembrane region" description="Helical" evidence="2">
    <location>
        <begin position="713"/>
        <end position="733"/>
    </location>
</feature>
<dbReference type="STRING" id="1227549.SAMN05444007_10744"/>
<feature type="transmembrane region" description="Helical" evidence="2">
    <location>
        <begin position="683"/>
        <end position="701"/>
    </location>
</feature>
<dbReference type="InterPro" id="IPR019286">
    <property type="entry name" value="DUF2339_TM"/>
</dbReference>
<feature type="transmembrane region" description="Helical" evidence="2">
    <location>
        <begin position="186"/>
        <end position="208"/>
    </location>
</feature>
<sequence length="911" mass="95263">MDAFIALALLVVLAIPILLVALLVGQVRLRRRVADLERRLSDARTSDAAAPSKDGPWSAPADTPAPVAAETGPAAPPRAEDPPAAAVIAARKAQGAAVSNEAPPRAFVFRADRLSGLAAWLRENWFYAVSALSLALAGIFLVQYGVENGLLPPVARVAAALGFGAALIVAGEVIRRRFGDGEDRATAYLPSVFSGAGLVTLFGGVLSARLLYGLIGPEAALIGMVGVALAGLVLGWFHGPLLAAVALIGAFAAPFVVGGASEDPSWLYGYFGVVTLLGLGIDTVRRWAWITVLSLIGGYATGWMLHAASGGTTAVYMLYLAGLSLAAIAVPVRRLVPDHEGPTVAETLRRSKGAPLPGFPARVAFAAVAASAVMMAEVRLAGAAEFWLSVLLLAGLTLALVIWARRAEALEDIAVLPAGALLWVVFDQGASNGEVYRRFAATYAETVEADYPMVVTLLVAIGALVTVAAAWRSFRATRWPAVWAGAAALFAPATAILIELGWTPAAVIGAYPWALHAAVLAALMVGLAERYARADGETRLRMALAVLSALSCLAFAFVIVLSSAALTVALAVTVSVAAALDRQFRLPPMAWFIAAGVVTLGFRLVVDPGIGWGQRAPLPEVVLAYGGTLAAFLAGLWLLRPLERPTAKLMLDSAAWSTGGLFLSLLLYRWLDSLADARAVESHWSLGLAAVIWLGLAFAQVQRLAAGGRLRQVRLGLGAIFGLIGASALFAAVTEANPLLRISAAPVMGPPVINTLVVAYLLPAVVIGLAAWRVRDMNARLRQACGALVLVLCSLWLGLAIRHFWQGAAGMHESNGVTQPELYTYTITLLILGAVLFYQSLARASDVMRKAGLAVIGLAVAKVFLIDIAGLGGLIRVFSLLALGLALAGLAWLNRWALLRAGPAGQQPLDQ</sequence>
<feature type="transmembrane region" description="Helical" evidence="2">
    <location>
        <begin position="822"/>
        <end position="839"/>
    </location>
</feature>
<keyword evidence="2" id="KW-0472">Membrane</keyword>
<reference evidence="3 4" key="1">
    <citation type="submission" date="2016-10" db="EMBL/GenBank/DDBJ databases">
        <authorList>
            <person name="de Groot N.N."/>
        </authorList>
    </citation>
    <scope>NUCLEOTIDE SEQUENCE [LARGE SCALE GENOMIC DNA]</scope>
    <source>
        <strain evidence="3 4">DSM 29340</strain>
    </source>
</reference>
<dbReference type="RefSeq" id="WP_092367365.1">
    <property type="nucleotide sequence ID" value="NZ_BMGV01000007.1"/>
</dbReference>
<feature type="transmembrane region" description="Helical" evidence="2">
    <location>
        <begin position="386"/>
        <end position="404"/>
    </location>
</feature>
<feature type="transmembrane region" description="Helical" evidence="2">
    <location>
        <begin position="125"/>
        <end position="142"/>
    </location>
</feature>
<dbReference type="EMBL" id="FNYD01000007">
    <property type="protein sequence ID" value="SEJ76844.1"/>
    <property type="molecule type" value="Genomic_DNA"/>
</dbReference>
<feature type="transmembrane region" description="Helical" evidence="2">
    <location>
        <begin position="265"/>
        <end position="281"/>
    </location>
</feature>
<gene>
    <name evidence="3" type="ORF">SAMN05444007_10744</name>
</gene>
<evidence type="ECO:0000313" key="4">
    <source>
        <dbReference type="Proteomes" id="UP000199379"/>
    </source>
</evidence>
<feature type="transmembrane region" description="Helical" evidence="2">
    <location>
        <begin position="314"/>
        <end position="332"/>
    </location>
</feature>